<evidence type="ECO:0008006" key="4">
    <source>
        <dbReference type="Google" id="ProtNLM"/>
    </source>
</evidence>
<sequence>MAADVAQTLPAADLFHLLSTELAERSDFGTLYNCAVSSKYLSNAGSVSALYRISLGASSPLKGGGSDNLSFAESDLAVMRWSILWRTLILSALGKTLYPYCRHLRELDLRDLSSLLDRLDEPKFRTKVMKQFFAADLSRFHHVIQTTGKYRANRLDAKRILVEIGDLITQQAPMLEVISEPSISDVLSTALPLWAPRLSNLRELELWDGKALADERIRDSLLVYSPKLHRLRMHHSSGSEPDHYLAGVIGGMPVDVLTSFENLAMCSIGLETCLAFNNHGQSLTSLKLALEEEGILALKLLQGCTHLQTLHISALRPSVDLKATQNDAYLEIVEWLKQCGHLTEIYFKDLVSAPDLLLPILLNENVKLRSLEINGNESSMYQVRDHHAFHAALGMQSSLQSLSLRADPDTMTRDDVEVLLDALCRLTTLRDLSLFRISDYFSDEHIKLLAQHLKLLETIYIGGYGITDIVWAPLGLLEHLKAITFAGITAFTRVGILAFINQLGDSNNGFVLSIEMADPDTMIPEEAQESLRDALADSVGGRFEYQPLRDPNVPEFDGSDSD</sequence>
<keyword evidence="3" id="KW-1185">Reference proteome</keyword>
<comment type="caution">
    <text evidence="2">The sequence shown here is derived from an EMBL/GenBank/DDBJ whole genome shotgun (WGS) entry which is preliminary data.</text>
</comment>
<gene>
    <name evidence="2" type="ORF">B0A55_06241</name>
</gene>
<dbReference type="SUPFAM" id="SSF52047">
    <property type="entry name" value="RNI-like"/>
    <property type="match status" value="1"/>
</dbReference>
<dbReference type="AlphaFoldDB" id="A0A4U0X1E9"/>
<proteinExistence type="predicted"/>
<evidence type="ECO:0000313" key="2">
    <source>
        <dbReference type="EMBL" id="TKA70060.1"/>
    </source>
</evidence>
<accession>A0A4U0X1E9</accession>
<dbReference type="STRING" id="329884.A0A4U0X1E9"/>
<dbReference type="InterPro" id="IPR032675">
    <property type="entry name" value="LRR_dom_sf"/>
</dbReference>
<dbReference type="EMBL" id="NAJQ01000415">
    <property type="protein sequence ID" value="TKA70060.1"/>
    <property type="molecule type" value="Genomic_DNA"/>
</dbReference>
<evidence type="ECO:0000313" key="3">
    <source>
        <dbReference type="Proteomes" id="UP000309340"/>
    </source>
</evidence>
<dbReference type="Gene3D" id="3.80.10.10">
    <property type="entry name" value="Ribonuclease Inhibitor"/>
    <property type="match status" value="1"/>
</dbReference>
<feature type="region of interest" description="Disordered" evidence="1">
    <location>
        <begin position="542"/>
        <end position="562"/>
    </location>
</feature>
<name>A0A4U0X1E9_9PEZI</name>
<reference evidence="2 3" key="1">
    <citation type="submission" date="2017-03" db="EMBL/GenBank/DDBJ databases">
        <title>Genomes of endolithic fungi from Antarctica.</title>
        <authorList>
            <person name="Coleine C."/>
            <person name="Masonjones S."/>
            <person name="Stajich J.E."/>
        </authorList>
    </citation>
    <scope>NUCLEOTIDE SEQUENCE [LARGE SCALE GENOMIC DNA]</scope>
    <source>
        <strain evidence="2 3">CCFEE 5184</strain>
    </source>
</reference>
<organism evidence="2 3">
    <name type="scientific">Friedmanniomyces simplex</name>
    <dbReference type="NCBI Taxonomy" id="329884"/>
    <lineage>
        <taxon>Eukaryota</taxon>
        <taxon>Fungi</taxon>
        <taxon>Dikarya</taxon>
        <taxon>Ascomycota</taxon>
        <taxon>Pezizomycotina</taxon>
        <taxon>Dothideomycetes</taxon>
        <taxon>Dothideomycetidae</taxon>
        <taxon>Mycosphaerellales</taxon>
        <taxon>Teratosphaeriaceae</taxon>
        <taxon>Friedmanniomyces</taxon>
    </lineage>
</organism>
<dbReference type="OrthoDB" id="10028886at2759"/>
<dbReference type="Proteomes" id="UP000309340">
    <property type="component" value="Unassembled WGS sequence"/>
</dbReference>
<protein>
    <recommendedName>
        <fullName evidence="4">F-box domain-containing protein</fullName>
    </recommendedName>
</protein>
<evidence type="ECO:0000256" key="1">
    <source>
        <dbReference type="SAM" id="MobiDB-lite"/>
    </source>
</evidence>